<dbReference type="SUPFAM" id="SSF53098">
    <property type="entry name" value="Ribonuclease H-like"/>
    <property type="match status" value="1"/>
</dbReference>
<comment type="caution">
    <text evidence="1">The sequence shown here is derived from an EMBL/GenBank/DDBJ whole genome shotgun (WGS) entry which is preliminary data.</text>
</comment>
<evidence type="ECO:0000313" key="1">
    <source>
        <dbReference type="EMBL" id="KAG9458876.1"/>
    </source>
</evidence>
<accession>A0AAV7FFN9</accession>
<protein>
    <submittedName>
        <fullName evidence="1">Uncharacterized protein</fullName>
    </submittedName>
</protein>
<dbReference type="AlphaFoldDB" id="A0AAV7FFN9"/>
<name>A0AAV7FFN9_ARIFI</name>
<organism evidence="1 2">
    <name type="scientific">Aristolochia fimbriata</name>
    <name type="common">White veined hardy Dutchman's pipe vine</name>
    <dbReference type="NCBI Taxonomy" id="158543"/>
    <lineage>
        <taxon>Eukaryota</taxon>
        <taxon>Viridiplantae</taxon>
        <taxon>Streptophyta</taxon>
        <taxon>Embryophyta</taxon>
        <taxon>Tracheophyta</taxon>
        <taxon>Spermatophyta</taxon>
        <taxon>Magnoliopsida</taxon>
        <taxon>Magnoliidae</taxon>
        <taxon>Piperales</taxon>
        <taxon>Aristolochiaceae</taxon>
        <taxon>Aristolochia</taxon>
    </lineage>
</organism>
<dbReference type="EMBL" id="JAINDJ010000002">
    <property type="protein sequence ID" value="KAG9458876.1"/>
    <property type="molecule type" value="Genomic_DNA"/>
</dbReference>
<proteinExistence type="predicted"/>
<sequence>MCLPQTCNVTHRELSTKPRGGDFVAACVSSKGDWIYCIGEDRFCKIYGEAATNITGLGDQRSAEWANNYFDNQATQLNLPNLGLFWILPFDGASKGNPGISGIGEVFRALDGSRLLEFAEPLTYVDSLEAEVQELL</sequence>
<dbReference type="Proteomes" id="UP000825729">
    <property type="component" value="Unassembled WGS sequence"/>
</dbReference>
<gene>
    <name evidence="1" type="ORF">H6P81_003384</name>
</gene>
<reference evidence="1 2" key="1">
    <citation type="submission" date="2021-07" db="EMBL/GenBank/DDBJ databases">
        <title>The Aristolochia fimbriata genome: insights into angiosperm evolution, floral development and chemical biosynthesis.</title>
        <authorList>
            <person name="Jiao Y."/>
        </authorList>
    </citation>
    <scope>NUCLEOTIDE SEQUENCE [LARGE SCALE GENOMIC DNA]</scope>
    <source>
        <strain evidence="1">IBCAS-2021</strain>
        <tissue evidence="1">Leaf</tissue>
    </source>
</reference>
<keyword evidence="2" id="KW-1185">Reference proteome</keyword>
<dbReference type="InterPro" id="IPR012337">
    <property type="entry name" value="RNaseH-like_sf"/>
</dbReference>
<evidence type="ECO:0000313" key="2">
    <source>
        <dbReference type="Proteomes" id="UP000825729"/>
    </source>
</evidence>